<name>M0MVS9_9EURY</name>
<keyword evidence="2" id="KW-1185">Reference proteome</keyword>
<gene>
    <name evidence="1" type="ORF">C450_19586</name>
</gene>
<dbReference type="OrthoDB" id="275390at2157"/>
<evidence type="ECO:0000313" key="2">
    <source>
        <dbReference type="Proteomes" id="UP000011625"/>
    </source>
</evidence>
<dbReference type="SUPFAM" id="SSF88723">
    <property type="entry name" value="PIN domain-like"/>
    <property type="match status" value="1"/>
</dbReference>
<evidence type="ECO:0008006" key="3">
    <source>
        <dbReference type="Google" id="ProtNLM"/>
    </source>
</evidence>
<proteinExistence type="predicted"/>
<dbReference type="Pfam" id="PF26425">
    <property type="entry name" value="PIN_halo"/>
    <property type="match status" value="1"/>
</dbReference>
<dbReference type="RefSeq" id="WP_005046438.1">
    <property type="nucleotide sequence ID" value="NZ_AOME01000089.1"/>
</dbReference>
<dbReference type="STRING" id="1227456.C450_19586"/>
<dbReference type="EMBL" id="AOME01000089">
    <property type="protein sequence ID" value="EMA48510.1"/>
    <property type="molecule type" value="Genomic_DNA"/>
</dbReference>
<protein>
    <recommendedName>
        <fullName evidence="3">PIN domain-containing protein</fullName>
    </recommendedName>
</protein>
<comment type="caution">
    <text evidence="1">The sequence shown here is derived from an EMBL/GenBank/DDBJ whole genome shotgun (WGS) entry which is preliminary data.</text>
</comment>
<dbReference type="PATRIC" id="fig|1227456.3.peg.3969"/>
<dbReference type="Proteomes" id="UP000011625">
    <property type="component" value="Unassembled WGS sequence"/>
</dbReference>
<organism evidence="1 2">
    <name type="scientific">Halococcus salifodinae DSM 8989</name>
    <dbReference type="NCBI Taxonomy" id="1227456"/>
    <lineage>
        <taxon>Archaea</taxon>
        <taxon>Methanobacteriati</taxon>
        <taxon>Methanobacteriota</taxon>
        <taxon>Stenosarchaea group</taxon>
        <taxon>Halobacteria</taxon>
        <taxon>Halobacteriales</taxon>
        <taxon>Halococcaceae</taxon>
        <taxon>Halococcus</taxon>
    </lineage>
</organism>
<dbReference type="Gene3D" id="3.40.50.1010">
    <property type="entry name" value="5'-nuclease"/>
    <property type="match status" value="1"/>
</dbReference>
<evidence type="ECO:0000313" key="1">
    <source>
        <dbReference type="EMBL" id="EMA48510.1"/>
    </source>
</evidence>
<reference evidence="1 2" key="1">
    <citation type="journal article" date="2014" name="PLoS Genet.">
        <title>Phylogenetically driven sequencing of extremely halophilic archaea reveals strategies for static and dynamic osmo-response.</title>
        <authorList>
            <person name="Becker E.A."/>
            <person name="Seitzer P.M."/>
            <person name="Tritt A."/>
            <person name="Larsen D."/>
            <person name="Krusor M."/>
            <person name="Yao A.I."/>
            <person name="Wu D."/>
            <person name="Madern D."/>
            <person name="Eisen J.A."/>
            <person name="Darling A.E."/>
            <person name="Facciotti M.T."/>
        </authorList>
    </citation>
    <scope>NUCLEOTIDE SEQUENCE [LARGE SCALE GENOMIC DNA]</scope>
    <source>
        <strain evidence="1 2">DSM 8989</strain>
    </source>
</reference>
<sequence length="157" mass="17331">MSVIVLDANAVIMHGRTFPERVHAAVEADAKLVLPRSVKQELVDDVLDAENAPDNHRAAARAIQNLIDEGYLVLHSPDYDAYSGVIDEARRRIADNSLPEHDVKADQYIPALVTELAQDEGVTLVTADRKLRETVRAITERQNVADQVTLCDPLTVL</sequence>
<dbReference type="AlphaFoldDB" id="M0MVS9"/>
<dbReference type="InterPro" id="IPR058703">
    <property type="entry name" value="PIN-containing"/>
</dbReference>
<accession>M0MVS9</accession>
<dbReference type="InterPro" id="IPR029060">
    <property type="entry name" value="PIN-like_dom_sf"/>
</dbReference>